<dbReference type="Proteomes" id="UP001161247">
    <property type="component" value="Chromosome 2"/>
</dbReference>
<evidence type="ECO:0000259" key="2">
    <source>
        <dbReference type="Pfam" id="PF03732"/>
    </source>
</evidence>
<organism evidence="3 4">
    <name type="scientific">Oldenlandia corymbosa var. corymbosa</name>
    <dbReference type="NCBI Taxonomy" id="529605"/>
    <lineage>
        <taxon>Eukaryota</taxon>
        <taxon>Viridiplantae</taxon>
        <taxon>Streptophyta</taxon>
        <taxon>Embryophyta</taxon>
        <taxon>Tracheophyta</taxon>
        <taxon>Spermatophyta</taxon>
        <taxon>Magnoliopsida</taxon>
        <taxon>eudicotyledons</taxon>
        <taxon>Gunneridae</taxon>
        <taxon>Pentapetalae</taxon>
        <taxon>asterids</taxon>
        <taxon>lamiids</taxon>
        <taxon>Gentianales</taxon>
        <taxon>Rubiaceae</taxon>
        <taxon>Rubioideae</taxon>
        <taxon>Spermacoceae</taxon>
        <taxon>Hedyotis-Oldenlandia complex</taxon>
        <taxon>Oldenlandia</taxon>
    </lineage>
</organism>
<gene>
    <name evidence="3" type="ORF">OLC1_LOCUS5405</name>
</gene>
<dbReference type="AlphaFoldDB" id="A0AAV1CI29"/>
<evidence type="ECO:0000256" key="1">
    <source>
        <dbReference type="SAM" id="MobiDB-lite"/>
    </source>
</evidence>
<dbReference type="InterPro" id="IPR005162">
    <property type="entry name" value="Retrotrans_gag_dom"/>
</dbReference>
<dbReference type="PANTHER" id="PTHR33223:SF10">
    <property type="entry name" value="AMINOTRANSFERASE-LIKE PLANT MOBILE DOMAIN-CONTAINING PROTEIN"/>
    <property type="match status" value="1"/>
</dbReference>
<name>A0AAV1CI29_OLDCO</name>
<feature type="domain" description="Retrotransposon gag" evidence="2">
    <location>
        <begin position="80"/>
        <end position="144"/>
    </location>
</feature>
<proteinExistence type="predicted"/>
<protein>
    <submittedName>
        <fullName evidence="3">OLC1v1029875C1</fullName>
    </submittedName>
</protein>
<feature type="region of interest" description="Disordered" evidence="1">
    <location>
        <begin position="180"/>
        <end position="199"/>
    </location>
</feature>
<dbReference type="Pfam" id="PF03732">
    <property type="entry name" value="Retrotrans_gag"/>
    <property type="match status" value="1"/>
</dbReference>
<sequence length="228" mass="26401">MIKERSQQIRRKRGEPPFQIPGSYSQMKKKLTPKGIMLLAAVLLDTIMKSPLHEETDPQHLGLPGHRLPVAGRKGDVIRLEEAFRLYFLLQKKFRKAREELFTIKQKDQETLRAYVEHFAEDSAQIGSRSDEILIVAFINGLRHGRFYTEFMEDPPDTFKEVLKRANKYARGEEANRKCRDESQSACRPKVKSRGLSPSIRRSLRERLGGIKSFRNLTPLNKTPKEIL</sequence>
<reference evidence="3" key="1">
    <citation type="submission" date="2023-03" db="EMBL/GenBank/DDBJ databases">
        <authorList>
            <person name="Julca I."/>
        </authorList>
    </citation>
    <scope>NUCLEOTIDE SEQUENCE</scope>
</reference>
<dbReference type="EMBL" id="OX459119">
    <property type="protein sequence ID" value="CAI9094182.1"/>
    <property type="molecule type" value="Genomic_DNA"/>
</dbReference>
<evidence type="ECO:0000313" key="3">
    <source>
        <dbReference type="EMBL" id="CAI9094182.1"/>
    </source>
</evidence>
<dbReference type="PANTHER" id="PTHR33223">
    <property type="entry name" value="CCHC-TYPE DOMAIN-CONTAINING PROTEIN"/>
    <property type="match status" value="1"/>
</dbReference>
<feature type="region of interest" description="Disordered" evidence="1">
    <location>
        <begin position="1"/>
        <end position="25"/>
    </location>
</feature>
<accession>A0AAV1CI29</accession>
<keyword evidence="4" id="KW-1185">Reference proteome</keyword>
<evidence type="ECO:0000313" key="4">
    <source>
        <dbReference type="Proteomes" id="UP001161247"/>
    </source>
</evidence>